<feature type="compositionally biased region" description="Low complexity" evidence="1">
    <location>
        <begin position="658"/>
        <end position="685"/>
    </location>
</feature>
<feature type="compositionally biased region" description="Acidic residues" evidence="1">
    <location>
        <begin position="1326"/>
        <end position="1336"/>
    </location>
</feature>
<evidence type="ECO:0000256" key="1">
    <source>
        <dbReference type="SAM" id="MobiDB-lite"/>
    </source>
</evidence>
<evidence type="ECO:0000259" key="2">
    <source>
        <dbReference type="PROSITE" id="PS51444"/>
    </source>
</evidence>
<comment type="caution">
    <text evidence="3">The sequence shown here is derived from an EMBL/GenBank/DDBJ whole genome shotgun (WGS) entry which is preliminary data.</text>
</comment>
<name>A0AAD7UAT4_9STRA</name>
<dbReference type="InterPro" id="IPR042201">
    <property type="entry name" value="FH2_Formin_sf"/>
</dbReference>
<sequence>MGHEKSGKPRRDENRKMKKRGFVRRSITALKESVFARKPGSQAKKKKKKWEDTEQRPAESAGDGVEQETTHHQVVVSDARQALQIELHRSMTARTLDEQVSAKRALRLALNDVIENAAEQRRRTRGYTVFELAALHSHLLDLDATSKRTLRRKIQRILRVIAQDRVSTKSLVEKMGGVVSTYARQRGLTLEHHLRTQRKQPTEPRAEYEVLSEALAELLHSKRVLPNLITTLNYLGSKDKLRVSDAVTGLLVGTVIKTLLNMHSGLAILLSLPKERNAFRRLCVAALLCRVPLFTTRILEVLAALPVINRDFGYLLTVAVLREVDERAEWGSPCCSATPLTPTVEGRQKKKPPAFAALASLLEHELLELRLAVATLFTSLCNAVHLAKDRHGAMWLQAQIFHACRCVIAENPHREERRDTPKAAPVKRKSIVEKSESGDATVCAPLTDLLHDASKLESDDGKRFKISLERFLDSWDARELDDADQCDEEPRGSATRTAILGARLQRAALLLSHDDVDELVEVLSDELEMSCSKPRALITNASDPKLLDLDLTLTARLLTTRLAPEMAAAAAAATTVATTTGDPRVTETSSPPAPSSENHQASSVAVKDHPIYAKYFRMLRMHIPKTAVVLKMSSEGLDPSILDLNPQDPAPLPEGNGAAASWQQQQQQQQQEAPAPAPAVNPLAAMLKARAGGPSTTASSAGAEKPPPVAAAAASAEVPKQQPKKEAGESTSSGSGVALKDDPTYGKYFKQLKLHVPRMAIEAKMAGEGLDPGVLEFDPDKPMPAGKNTQSEGEAKTSKIDKGPPRGCVRPPTKEVRKVFLDLISDARGTWWAPEAPSHRSPEKVPQTHVVVLPHAALDELESVFLKKLEREKDDEAAAAAAAVADMEEYRIESTRRKKAEVRSFARDALGEKRAFALALLLSSLKMIPNVEIVATLEDLDATRLANLAQLGALYNILADADEVSQLTALAATVEEGTANLDELSTLVVDLRRVPRPSAKVRALWLGATLDERVAELHASIAAFAAATDKILESKHLKTILAVVFSVSNFLNHNTARADVGGVKVASLLKLKQTKTTTSHHHCKTLLQFVVKHSNVSASSLRADLPADALRAAYVTALPRYDVKKAIKDLQAERRGVEAEHRALEAEENAAAANAAEIVAAADEKLSRLQLAFDAMDDAVTRVLGHYGEAPTADAEAWIKSIDLFCDEFAHEHKELSDALNRRRKREALIKKQQQREADMKVLNIKRTTAAPEQPGTPRTSSWAGGSSRGRGKLDEAVNIVNDGSALETNPHLPSIDNVSHFQAKIRMRRSLLQQSTRDLAHDSDWNDDDDDDNNN</sequence>
<feature type="region of interest" description="Disordered" evidence="1">
    <location>
        <begin position="772"/>
        <end position="812"/>
    </location>
</feature>
<feature type="region of interest" description="Disordered" evidence="1">
    <location>
        <begin position="640"/>
        <end position="742"/>
    </location>
</feature>
<feature type="region of interest" description="Disordered" evidence="1">
    <location>
        <begin position="1231"/>
        <end position="1271"/>
    </location>
</feature>
<dbReference type="Pfam" id="PF02181">
    <property type="entry name" value="FH2"/>
    <property type="match status" value="1"/>
</dbReference>
<gene>
    <name evidence="3" type="ORF">CTAYLR_007956</name>
</gene>
<dbReference type="EMBL" id="JAQMWT010000457">
    <property type="protein sequence ID" value="KAJ8601029.1"/>
    <property type="molecule type" value="Genomic_DNA"/>
</dbReference>
<dbReference type="Pfam" id="PF10152">
    <property type="entry name" value="CCDC53"/>
    <property type="match status" value="2"/>
</dbReference>
<proteinExistence type="predicted"/>
<feature type="domain" description="FH2" evidence="2">
    <location>
        <begin position="835"/>
        <end position="1235"/>
    </location>
</feature>
<dbReference type="InterPro" id="IPR019309">
    <property type="entry name" value="WASHC3"/>
</dbReference>
<evidence type="ECO:0000313" key="3">
    <source>
        <dbReference type="EMBL" id="KAJ8601029.1"/>
    </source>
</evidence>
<evidence type="ECO:0000313" key="4">
    <source>
        <dbReference type="Proteomes" id="UP001230188"/>
    </source>
</evidence>
<dbReference type="SMART" id="SM00498">
    <property type="entry name" value="FH2"/>
    <property type="match status" value="1"/>
</dbReference>
<dbReference type="GO" id="GO:0071203">
    <property type="term" value="C:WASH complex"/>
    <property type="evidence" value="ECO:0007669"/>
    <property type="project" value="InterPro"/>
</dbReference>
<dbReference type="PANTHER" id="PTHR45725">
    <property type="entry name" value="FORMIN HOMOLOGY 2 FAMILY MEMBER"/>
    <property type="match status" value="1"/>
</dbReference>
<keyword evidence="4" id="KW-1185">Reference proteome</keyword>
<feature type="region of interest" description="Disordered" evidence="1">
    <location>
        <begin position="1"/>
        <end position="71"/>
    </location>
</feature>
<dbReference type="PROSITE" id="PS51444">
    <property type="entry name" value="FH2"/>
    <property type="match status" value="1"/>
</dbReference>
<feature type="region of interest" description="Disordered" evidence="1">
    <location>
        <begin position="573"/>
        <end position="604"/>
    </location>
</feature>
<reference evidence="3" key="1">
    <citation type="submission" date="2023-01" db="EMBL/GenBank/DDBJ databases">
        <title>Metagenome sequencing of chrysophaentin producing Chrysophaeum taylorii.</title>
        <authorList>
            <person name="Davison J."/>
            <person name="Bewley C."/>
        </authorList>
    </citation>
    <scope>NUCLEOTIDE SEQUENCE</scope>
    <source>
        <strain evidence="3">NIES-1699</strain>
    </source>
</reference>
<accession>A0AAD7UAT4</accession>
<dbReference type="PANTHER" id="PTHR45725:SF1">
    <property type="entry name" value="DISHEVELLED ASSOCIATED ACTIVATOR OF MORPHOGENESIS, ISOFORM D"/>
    <property type="match status" value="1"/>
</dbReference>
<organism evidence="3 4">
    <name type="scientific">Chrysophaeum taylorii</name>
    <dbReference type="NCBI Taxonomy" id="2483200"/>
    <lineage>
        <taxon>Eukaryota</taxon>
        <taxon>Sar</taxon>
        <taxon>Stramenopiles</taxon>
        <taxon>Ochrophyta</taxon>
        <taxon>Pelagophyceae</taxon>
        <taxon>Pelagomonadales</taxon>
        <taxon>Pelagomonadaceae</taxon>
        <taxon>Chrysophaeum</taxon>
    </lineage>
</organism>
<feature type="compositionally biased region" description="Basic and acidic residues" evidence="1">
    <location>
        <begin position="793"/>
        <end position="804"/>
    </location>
</feature>
<feature type="compositionally biased region" description="Basic and acidic residues" evidence="1">
    <location>
        <begin position="1"/>
        <end position="15"/>
    </location>
</feature>
<protein>
    <recommendedName>
        <fullName evidence="2">FH2 domain-containing protein</fullName>
    </recommendedName>
</protein>
<dbReference type="Proteomes" id="UP001230188">
    <property type="component" value="Unassembled WGS sequence"/>
</dbReference>
<dbReference type="InterPro" id="IPR015425">
    <property type="entry name" value="FH2_Formin"/>
</dbReference>
<dbReference type="InterPro" id="IPR051425">
    <property type="entry name" value="Formin_Homology"/>
</dbReference>
<dbReference type="SUPFAM" id="SSF101447">
    <property type="entry name" value="Formin homology 2 domain (FH2 domain)"/>
    <property type="match status" value="1"/>
</dbReference>
<feature type="region of interest" description="Disordered" evidence="1">
    <location>
        <begin position="1315"/>
        <end position="1336"/>
    </location>
</feature>
<feature type="compositionally biased region" description="Low complexity" evidence="1">
    <location>
        <begin position="710"/>
        <end position="720"/>
    </location>
</feature>
<feature type="compositionally biased region" description="Basic and acidic residues" evidence="1">
    <location>
        <begin position="1231"/>
        <end position="1240"/>
    </location>
</feature>
<dbReference type="Gene3D" id="1.20.58.2220">
    <property type="entry name" value="Formin, FH2 domain"/>
    <property type="match status" value="1"/>
</dbReference>